<accession>A0AB39SMW4</accession>
<dbReference type="EMBL" id="CP163440">
    <property type="protein sequence ID" value="XDQ68474.1"/>
    <property type="molecule type" value="Genomic_DNA"/>
</dbReference>
<feature type="transmembrane region" description="Helical" evidence="5">
    <location>
        <begin position="104"/>
        <end position="121"/>
    </location>
</feature>
<dbReference type="GO" id="GO:0055085">
    <property type="term" value="P:transmembrane transport"/>
    <property type="evidence" value="ECO:0007669"/>
    <property type="project" value="InterPro"/>
</dbReference>
<reference evidence="6" key="1">
    <citation type="submission" date="2024-07" db="EMBL/GenBank/DDBJ databases">
        <authorList>
            <person name="Yu S.T."/>
        </authorList>
    </citation>
    <scope>NUCLEOTIDE SEQUENCE</scope>
    <source>
        <strain evidence="6">R35</strain>
    </source>
</reference>
<feature type="transmembrane region" description="Helical" evidence="5">
    <location>
        <begin position="76"/>
        <end position="98"/>
    </location>
</feature>
<dbReference type="AlphaFoldDB" id="A0AB39SMW4"/>
<comment type="subcellular location">
    <subcellularLocation>
        <location evidence="1">Membrane</location>
        <topology evidence="1">Multi-pass membrane protein</topology>
    </subcellularLocation>
</comment>
<organism evidence="6">
    <name type="scientific">Streptomyces sp. R35</name>
    <dbReference type="NCBI Taxonomy" id="3238630"/>
    <lineage>
        <taxon>Bacteria</taxon>
        <taxon>Bacillati</taxon>
        <taxon>Actinomycetota</taxon>
        <taxon>Actinomycetes</taxon>
        <taxon>Kitasatosporales</taxon>
        <taxon>Streptomycetaceae</taxon>
        <taxon>Streptomyces</taxon>
    </lineage>
</organism>
<proteinExistence type="predicted"/>
<dbReference type="Gene3D" id="1.50.10.150">
    <property type="entry name" value="Voltage-dependent anion channel"/>
    <property type="match status" value="1"/>
</dbReference>
<name>A0AB39SMW4_9ACTN</name>
<evidence type="ECO:0000256" key="4">
    <source>
        <dbReference type="ARBA" id="ARBA00023136"/>
    </source>
</evidence>
<keyword evidence="3 5" id="KW-1133">Transmembrane helix</keyword>
<feature type="transmembrane region" description="Helical" evidence="5">
    <location>
        <begin position="37"/>
        <end position="56"/>
    </location>
</feature>
<keyword evidence="2 5" id="KW-0812">Transmembrane</keyword>
<evidence type="ECO:0000313" key="6">
    <source>
        <dbReference type="EMBL" id="XDQ68474.1"/>
    </source>
</evidence>
<dbReference type="RefSeq" id="WP_369265280.1">
    <property type="nucleotide sequence ID" value="NZ_CP163440.1"/>
</dbReference>
<sequence>MMGRATSGWPAVHWSSRPSPGPYLTGSTLWTGGAHTVLRAAALVLLALSLGWYAVLMCAEIRRPRHMYGIMRWSKVFPLGMTAVACLSLSTSAGVAWLEPLGLVLLWIAAGAWLLTCAALIRMRTRAQRTSQGRGPPRAHTNIPGLLSVSAGHAACSVWRVTWSPSWLSRLTSRRVRRVRPVHSRK</sequence>
<dbReference type="InterPro" id="IPR038665">
    <property type="entry name" value="Voltage-dep_anion_channel_sf"/>
</dbReference>
<protein>
    <submittedName>
        <fullName evidence="6">Uncharacterized protein</fullName>
    </submittedName>
</protein>
<gene>
    <name evidence="6" type="ORF">AB5J50_02330</name>
</gene>
<dbReference type="GO" id="GO:0016020">
    <property type="term" value="C:membrane"/>
    <property type="evidence" value="ECO:0007669"/>
    <property type="project" value="UniProtKB-SubCell"/>
</dbReference>
<evidence type="ECO:0000256" key="3">
    <source>
        <dbReference type="ARBA" id="ARBA00022989"/>
    </source>
</evidence>
<dbReference type="InterPro" id="IPR004695">
    <property type="entry name" value="SLAC1/Mae1/Ssu1/TehA"/>
</dbReference>
<evidence type="ECO:0000256" key="1">
    <source>
        <dbReference type="ARBA" id="ARBA00004141"/>
    </source>
</evidence>
<dbReference type="Pfam" id="PF03595">
    <property type="entry name" value="SLAC1"/>
    <property type="match status" value="1"/>
</dbReference>
<evidence type="ECO:0000256" key="5">
    <source>
        <dbReference type="SAM" id="Phobius"/>
    </source>
</evidence>
<evidence type="ECO:0000256" key="2">
    <source>
        <dbReference type="ARBA" id="ARBA00022692"/>
    </source>
</evidence>
<keyword evidence="4 5" id="KW-0472">Membrane</keyword>